<keyword evidence="4" id="KW-1185">Reference proteome</keyword>
<organism evidence="3 4">
    <name type="scientific">Rhodocista pekingensis</name>
    <dbReference type="NCBI Taxonomy" id="201185"/>
    <lineage>
        <taxon>Bacteria</taxon>
        <taxon>Pseudomonadati</taxon>
        <taxon>Pseudomonadota</taxon>
        <taxon>Alphaproteobacteria</taxon>
        <taxon>Rhodospirillales</taxon>
        <taxon>Azospirillaceae</taxon>
        <taxon>Rhodocista</taxon>
    </lineage>
</organism>
<reference evidence="4" key="1">
    <citation type="journal article" date="2019" name="Int. J. Syst. Evol. Microbiol.">
        <title>The Global Catalogue of Microorganisms (GCM) 10K type strain sequencing project: providing services to taxonomists for standard genome sequencing and annotation.</title>
        <authorList>
            <consortium name="The Broad Institute Genomics Platform"/>
            <consortium name="The Broad Institute Genome Sequencing Center for Infectious Disease"/>
            <person name="Wu L."/>
            <person name="Ma J."/>
        </authorList>
    </citation>
    <scope>NUCLEOTIDE SEQUENCE [LARGE SCALE GENOMIC DNA]</scope>
    <source>
        <strain evidence="4">CGMCC 1.16275</strain>
    </source>
</reference>
<sequence length="286" mass="30732">MFRLPTTFLPAVLLLLAVLPLPSVAQEAPPRRIVSMNLCADQFLVDLADRDQVLALSEYARDPILSSIAERARSWPVSRGTAEEVLALKPDLIIASRLRRQETRALLAGFQIKVLELGTARTFEEIVAQARTIAAAVGHPERGEALVAEMRAVLGALPPPAETRPVAVHYQRRGFVSGGETLMDEIMARAGLVNMARSLDGAFVVRVPLERIVTTAPEYLLLTTAPVESPDLGSDMLEHPVLAGLYGPERRLELPEAVAMCGGPAYPAAVASLMAQLGRGRAAPAP</sequence>
<keyword evidence="1" id="KW-0732">Signal</keyword>
<evidence type="ECO:0000313" key="4">
    <source>
        <dbReference type="Proteomes" id="UP001596456"/>
    </source>
</evidence>
<comment type="caution">
    <text evidence="3">The sequence shown here is derived from an EMBL/GenBank/DDBJ whole genome shotgun (WGS) entry which is preliminary data.</text>
</comment>
<accession>A0ABW2L2F9</accession>
<feature type="domain" description="Fe/B12 periplasmic-binding" evidence="2">
    <location>
        <begin position="32"/>
        <end position="285"/>
    </location>
</feature>
<dbReference type="PROSITE" id="PS50983">
    <property type="entry name" value="FE_B12_PBP"/>
    <property type="match status" value="1"/>
</dbReference>
<protein>
    <submittedName>
        <fullName evidence="3">ABC transporter substrate-binding protein</fullName>
    </submittedName>
</protein>
<evidence type="ECO:0000313" key="3">
    <source>
        <dbReference type="EMBL" id="MFC7335400.1"/>
    </source>
</evidence>
<evidence type="ECO:0000259" key="2">
    <source>
        <dbReference type="PROSITE" id="PS50983"/>
    </source>
</evidence>
<dbReference type="Pfam" id="PF01497">
    <property type="entry name" value="Peripla_BP_2"/>
    <property type="match status" value="1"/>
</dbReference>
<dbReference type="Proteomes" id="UP001596456">
    <property type="component" value="Unassembled WGS sequence"/>
</dbReference>
<proteinExistence type="predicted"/>
<feature type="chain" id="PRO_5046557772" evidence="1">
    <location>
        <begin position="26"/>
        <end position="286"/>
    </location>
</feature>
<dbReference type="PANTHER" id="PTHR30535:SF34">
    <property type="entry name" value="MOLYBDATE-BINDING PROTEIN MOLA"/>
    <property type="match status" value="1"/>
</dbReference>
<dbReference type="InterPro" id="IPR050902">
    <property type="entry name" value="ABC_Transporter_SBP"/>
</dbReference>
<dbReference type="EMBL" id="JBHTCM010000028">
    <property type="protein sequence ID" value="MFC7335400.1"/>
    <property type="molecule type" value="Genomic_DNA"/>
</dbReference>
<dbReference type="PANTHER" id="PTHR30535">
    <property type="entry name" value="VITAMIN B12-BINDING PROTEIN"/>
    <property type="match status" value="1"/>
</dbReference>
<dbReference type="SUPFAM" id="SSF53807">
    <property type="entry name" value="Helical backbone' metal receptor"/>
    <property type="match status" value="1"/>
</dbReference>
<dbReference type="InterPro" id="IPR002491">
    <property type="entry name" value="ABC_transptr_periplasmic_BD"/>
</dbReference>
<feature type="signal peptide" evidence="1">
    <location>
        <begin position="1"/>
        <end position="25"/>
    </location>
</feature>
<dbReference type="RefSeq" id="WP_377360999.1">
    <property type="nucleotide sequence ID" value="NZ_JBHTCM010000028.1"/>
</dbReference>
<dbReference type="Gene3D" id="3.40.50.1980">
    <property type="entry name" value="Nitrogenase molybdenum iron protein domain"/>
    <property type="match status" value="2"/>
</dbReference>
<evidence type="ECO:0000256" key="1">
    <source>
        <dbReference type="SAM" id="SignalP"/>
    </source>
</evidence>
<name>A0ABW2L2F9_9PROT</name>
<gene>
    <name evidence="3" type="ORF">ACFQPS_19685</name>
</gene>